<accession>A0A494X989</accession>
<dbReference type="RefSeq" id="WP_121091301.1">
    <property type="nucleotide sequence ID" value="NZ_RBZU01000019.1"/>
</dbReference>
<name>A0A494X989_9BURK</name>
<sequence length="68" mass="7737">MESTNSTRYTVGLNMQCHQVVCKVELIETREPDENGFDCVILSGKIRVLASQNELYMSRKEARAAFKP</sequence>
<comment type="caution">
    <text evidence="1">The sequence shown here is derived from an EMBL/GenBank/DDBJ whole genome shotgun (WGS) entry which is preliminary data.</text>
</comment>
<protein>
    <submittedName>
        <fullName evidence="1">Uncharacterized protein</fullName>
    </submittedName>
</protein>
<evidence type="ECO:0000313" key="1">
    <source>
        <dbReference type="EMBL" id="RKP44754.1"/>
    </source>
</evidence>
<dbReference type="EMBL" id="RBZU01000019">
    <property type="protein sequence ID" value="RKP44754.1"/>
    <property type="molecule type" value="Genomic_DNA"/>
</dbReference>
<reference evidence="1 2" key="1">
    <citation type="submission" date="2018-10" db="EMBL/GenBank/DDBJ databases">
        <title>Robbsia sp. DHC34, isolated from soil.</title>
        <authorList>
            <person name="Gao Z.-H."/>
            <person name="Qiu L.-H."/>
        </authorList>
    </citation>
    <scope>NUCLEOTIDE SEQUENCE [LARGE SCALE GENOMIC DNA]</scope>
    <source>
        <strain evidence="1 2">DHC34</strain>
    </source>
</reference>
<gene>
    <name evidence="1" type="ORF">D7S86_27435</name>
</gene>
<organism evidence="1 2">
    <name type="scientific">Pararobbsia silviterrae</name>
    <dbReference type="NCBI Taxonomy" id="1792498"/>
    <lineage>
        <taxon>Bacteria</taxon>
        <taxon>Pseudomonadati</taxon>
        <taxon>Pseudomonadota</taxon>
        <taxon>Betaproteobacteria</taxon>
        <taxon>Burkholderiales</taxon>
        <taxon>Burkholderiaceae</taxon>
        <taxon>Pararobbsia</taxon>
    </lineage>
</organism>
<dbReference type="Proteomes" id="UP000270342">
    <property type="component" value="Unassembled WGS sequence"/>
</dbReference>
<keyword evidence="2" id="KW-1185">Reference proteome</keyword>
<dbReference type="AlphaFoldDB" id="A0A494X989"/>
<proteinExistence type="predicted"/>
<evidence type="ECO:0000313" key="2">
    <source>
        <dbReference type="Proteomes" id="UP000270342"/>
    </source>
</evidence>